<dbReference type="InterPro" id="IPR011989">
    <property type="entry name" value="ARM-like"/>
</dbReference>
<dbReference type="EMBL" id="BRYB01006477">
    <property type="protein sequence ID" value="GMI58579.1"/>
    <property type="molecule type" value="Genomic_DNA"/>
</dbReference>
<dbReference type="Pfam" id="PF08623">
    <property type="entry name" value="TIP120"/>
    <property type="match status" value="1"/>
</dbReference>
<keyword evidence="2" id="KW-0677">Repeat</keyword>
<feature type="non-terminal residue" evidence="6">
    <location>
        <position position="1"/>
    </location>
</feature>
<dbReference type="PANTHER" id="PTHR12696">
    <property type="entry name" value="TIP120"/>
    <property type="match status" value="1"/>
</dbReference>
<evidence type="ECO:0000256" key="1">
    <source>
        <dbReference type="ARBA" id="ARBA00007657"/>
    </source>
</evidence>
<name>A0ABQ6NEA5_9STRA</name>
<evidence type="ECO:0000256" key="3">
    <source>
        <dbReference type="ARBA" id="ARBA00022786"/>
    </source>
</evidence>
<feature type="non-terminal residue" evidence="6">
    <location>
        <position position="814"/>
    </location>
</feature>
<protein>
    <recommendedName>
        <fullName evidence="5">TATA-binding protein interacting (TIP20) domain-containing protein</fullName>
    </recommendedName>
</protein>
<keyword evidence="7" id="KW-1185">Reference proteome</keyword>
<comment type="caution">
    <text evidence="6">The sequence shown here is derived from an EMBL/GenBank/DDBJ whole genome shotgun (WGS) entry which is preliminary data.</text>
</comment>
<feature type="compositionally biased region" description="Acidic residues" evidence="4">
    <location>
        <begin position="43"/>
        <end position="74"/>
    </location>
</feature>
<keyword evidence="3" id="KW-0833">Ubl conjugation pathway</keyword>
<comment type="similarity">
    <text evidence="1">Belongs to the CAND family.</text>
</comment>
<dbReference type="Proteomes" id="UP001165060">
    <property type="component" value="Unassembled WGS sequence"/>
</dbReference>
<reference evidence="6 7" key="1">
    <citation type="journal article" date="2023" name="Commun. Biol.">
        <title>Genome analysis of Parmales, the sister group of diatoms, reveals the evolutionary specialization of diatoms from phago-mixotrophs to photoautotrophs.</title>
        <authorList>
            <person name="Ban H."/>
            <person name="Sato S."/>
            <person name="Yoshikawa S."/>
            <person name="Yamada K."/>
            <person name="Nakamura Y."/>
            <person name="Ichinomiya M."/>
            <person name="Sato N."/>
            <person name="Blanc-Mathieu R."/>
            <person name="Endo H."/>
            <person name="Kuwata A."/>
            <person name="Ogata H."/>
        </authorList>
    </citation>
    <scope>NUCLEOTIDE SEQUENCE [LARGE SCALE GENOMIC DNA]</scope>
</reference>
<dbReference type="InterPro" id="IPR039852">
    <property type="entry name" value="CAND1/CAND2"/>
</dbReference>
<evidence type="ECO:0000256" key="2">
    <source>
        <dbReference type="ARBA" id="ARBA00022737"/>
    </source>
</evidence>
<feature type="domain" description="TATA-binding protein interacting (TIP20)" evidence="5">
    <location>
        <begin position="741"/>
        <end position="812"/>
    </location>
</feature>
<gene>
    <name evidence="6" type="ORF">TeGR_g13831</name>
</gene>
<evidence type="ECO:0000313" key="6">
    <source>
        <dbReference type="EMBL" id="GMI58579.1"/>
    </source>
</evidence>
<evidence type="ECO:0000259" key="5">
    <source>
        <dbReference type="Pfam" id="PF08623"/>
    </source>
</evidence>
<dbReference type="InterPro" id="IPR013932">
    <property type="entry name" value="TATA-bd_TIP120"/>
</dbReference>
<sequence>LRASCLAGFESFVTRCPGEIGPFLPALTDVCVKFMSFDPNYSYEEDDEGEDMDEESEEEEEEDEYSDEEEGDDDSSWKVRRAAVKALLAIIDCQKGSPSTLWESGVFDSLLGRFKEREENVRVDVIEAFAKLLQHSVDWCGESSPEGADMKDESKFNDPDVVKSAIEDKNAAVIKACVAQLKMKTKNEKAKTQIMSLLNVMCASPSGIGDEKQFSSLFATMGTQFGVATSKSLKLDTLQFIGACIASPNHSVAVLRPPVLSILPLVCKAVGEDWCEIKETAISAMGDLVALLGDVMVEADVTAVLHLLLERMTNEITRVVSLQTVGKIAKSPLKLDMACILADATEELANFLRQHSRSLKMESLQVISALIQSNSSKISDPLFTLILTEAAPLISDGDLQVANLAVAVSYDVLVSSKKSVKVIKEHTMTPLLALASSSLLQGQALSSTTKFLEELVIDNNDVLAFSDVLDALLETISSDSRQEGILNVAKCIASICAVTSEKQRSAVIDDLLADVNSKDAVKRRTALLTLGSLGERCDLSKVKGLSKSILNSFSSEDDASKSAAAIALGRVAVGGLSMYLPIILKEVESASDNAAIYLVLSSLRELITAHRANDSQLPDDATASILPHLVKLADSKEEGIRSICAECFGCFASVNPTTVVSTLTKLIDEHKGKTDDELAERCLWTVATSLKHALSFHGAGADLLAPFISAVIDLTGEEDFEVQHAAMAAALAGVHYHASSMAQFLPALMPKVHTYLTLTSVRIIDLGPFKHKIDDALPLRKVSLSIIDSVLTQTSAVDVAQLLPALAVCLKDVE</sequence>
<organism evidence="6 7">
    <name type="scientific">Tetraparma gracilis</name>
    <dbReference type="NCBI Taxonomy" id="2962635"/>
    <lineage>
        <taxon>Eukaryota</taxon>
        <taxon>Sar</taxon>
        <taxon>Stramenopiles</taxon>
        <taxon>Ochrophyta</taxon>
        <taxon>Bolidophyceae</taxon>
        <taxon>Parmales</taxon>
        <taxon>Triparmaceae</taxon>
        <taxon>Tetraparma</taxon>
    </lineage>
</organism>
<feature type="region of interest" description="Disordered" evidence="4">
    <location>
        <begin position="41"/>
        <end position="76"/>
    </location>
</feature>
<dbReference type="Gene3D" id="1.25.10.10">
    <property type="entry name" value="Leucine-rich Repeat Variant"/>
    <property type="match status" value="2"/>
</dbReference>
<accession>A0ABQ6NEA5</accession>
<dbReference type="InterPro" id="IPR016024">
    <property type="entry name" value="ARM-type_fold"/>
</dbReference>
<evidence type="ECO:0000256" key="4">
    <source>
        <dbReference type="SAM" id="MobiDB-lite"/>
    </source>
</evidence>
<proteinExistence type="inferred from homology"/>
<evidence type="ECO:0000313" key="7">
    <source>
        <dbReference type="Proteomes" id="UP001165060"/>
    </source>
</evidence>
<dbReference type="SUPFAM" id="SSF48371">
    <property type="entry name" value="ARM repeat"/>
    <property type="match status" value="1"/>
</dbReference>